<sequence length="550" mass="57183">MSQRRDEAVPDGAQNAPETPAAASHRDRTAFKVALFGFAGALMIAEWAWTDTTPTSGTVSMNQVLARLVGALGVVVLSGSWLATRGWRTPQLWRVLAVWALPLMVCPPVMSSDGWAYAAQGYLLANGFNPYEVPQGRAGDLGALVDSHWADSTAVYPPGSLWGQAGAVALSGGRPLATIITLRMVAVAALILLGMAVTRVARLAGVDEHRAFWVAVVNPLTVLQVVGGVHNDGMQAAIGVWALVVAWTLARRGQYWWAAIGGGALVGLAGTVKQPGVLFGLGVVAVIWAQLCNALAPGDGSQGEEARQRRGRPGDGRSRGDAPRAATSRSRAARPGAARSGASARKTSAHAGTSPAAGGRAARPASWARLVALLAVAAMCGVGVFAAVSGIAGLGLGWLNPSGGNPVSVTSDAPIALVVQMLGWAGVSVQQMTPVATAVSLSLTGIGIMWCWVKWGPTDPRAGDPLRFQAATLAVYLVCSVALQPWYLVALVAIVALMELSSRRWEMTVTVILAATALSFLQWFCSPFLALPIAVFGAFLVWKVGARVGD</sequence>
<proteinExistence type="predicted"/>
<evidence type="ECO:0000313" key="1">
    <source>
        <dbReference type="EMBL" id="ERF66405.1"/>
    </source>
</evidence>
<name>A0ACB4UNQ4_9ACTN</name>
<dbReference type="EMBL" id="AOST01000049">
    <property type="protein sequence ID" value="ERF66405.1"/>
    <property type="molecule type" value="Genomic_DNA"/>
</dbReference>
<protein>
    <submittedName>
        <fullName evidence="1">Integral membrane protein</fullName>
    </submittedName>
</protein>
<dbReference type="Proteomes" id="UP000053711">
    <property type="component" value="Unassembled WGS sequence"/>
</dbReference>
<gene>
    <name evidence="1" type="ORF">H640_05453</name>
</gene>
<reference evidence="1 2" key="1">
    <citation type="journal article" date="2013" name="BMC Genomics">
        <title>Comparative genomics reveals distinct host-interacting traits of three major human-associated propionibacteria.</title>
        <authorList>
            <person name="Mak T.N."/>
            <person name="Schmid M."/>
            <person name="Brzuszkiewicz E."/>
            <person name="Zeng G."/>
            <person name="Meyer R."/>
            <person name="Sfanos K.S."/>
            <person name="Brinkmann V."/>
            <person name="Meyer T.F."/>
            <person name="Bruggemann H."/>
        </authorList>
    </citation>
    <scope>NUCLEOTIDE SEQUENCE [LARGE SCALE GENOMIC DNA]</scope>
    <source>
        <strain evidence="1 2">TM11</strain>
    </source>
</reference>
<accession>A0ACB4UNQ4</accession>
<comment type="caution">
    <text evidence="1">The sequence shown here is derived from an EMBL/GenBank/DDBJ whole genome shotgun (WGS) entry which is preliminary data.</text>
</comment>
<keyword evidence="2" id="KW-1185">Reference proteome</keyword>
<evidence type="ECO:0000313" key="2">
    <source>
        <dbReference type="Proteomes" id="UP000053711"/>
    </source>
</evidence>
<organism evidence="1 2">
    <name type="scientific">Cutibacterium granulosum TM11</name>
    <dbReference type="NCBI Taxonomy" id="1292373"/>
    <lineage>
        <taxon>Bacteria</taxon>
        <taxon>Bacillati</taxon>
        <taxon>Actinomycetota</taxon>
        <taxon>Actinomycetes</taxon>
        <taxon>Propionibacteriales</taxon>
        <taxon>Propionibacteriaceae</taxon>
        <taxon>Cutibacterium</taxon>
    </lineage>
</organism>